<evidence type="ECO:0000313" key="21">
    <source>
        <dbReference type="EMBL" id="MBZ3889811.1"/>
    </source>
</evidence>
<organism evidence="21 22">
    <name type="scientific">Sciurus carolinensis</name>
    <name type="common">Eastern gray squirrel</name>
    <dbReference type="NCBI Taxonomy" id="30640"/>
    <lineage>
        <taxon>Eukaryota</taxon>
        <taxon>Metazoa</taxon>
        <taxon>Chordata</taxon>
        <taxon>Craniata</taxon>
        <taxon>Vertebrata</taxon>
        <taxon>Euteleostomi</taxon>
        <taxon>Mammalia</taxon>
        <taxon>Eutheria</taxon>
        <taxon>Euarchontoglires</taxon>
        <taxon>Glires</taxon>
        <taxon>Rodentia</taxon>
        <taxon>Sciuromorpha</taxon>
        <taxon>Sciuridae</taxon>
        <taxon>Sciurinae</taxon>
        <taxon>Sciurini</taxon>
        <taxon>Sciurus</taxon>
    </lineage>
</organism>
<dbReference type="GO" id="GO:0006099">
    <property type="term" value="P:tricarboxylic acid cycle"/>
    <property type="evidence" value="ECO:0007669"/>
    <property type="project" value="UniProtKB-KW"/>
</dbReference>
<dbReference type="SUPFAM" id="SSF49695">
    <property type="entry name" value="gamma-Crystallin-like"/>
    <property type="match status" value="1"/>
</dbReference>
<dbReference type="EMBL" id="JAATJV010434582">
    <property type="protein sequence ID" value="MBZ3889811.1"/>
    <property type="molecule type" value="Genomic_DNA"/>
</dbReference>
<keyword evidence="16" id="KW-0464">Manganese</keyword>
<dbReference type="Gene3D" id="3.40.718.10">
    <property type="entry name" value="Isopropylmalate Dehydrogenase"/>
    <property type="match status" value="1"/>
</dbReference>
<dbReference type="Pfam" id="PF00030">
    <property type="entry name" value="Crystall"/>
    <property type="match status" value="1"/>
</dbReference>
<dbReference type="NCBIfam" id="TIGR00127">
    <property type="entry name" value="nadp_idh_euk"/>
    <property type="match status" value="1"/>
</dbReference>
<dbReference type="GO" id="GO:0051287">
    <property type="term" value="F:NAD binding"/>
    <property type="evidence" value="ECO:0007669"/>
    <property type="project" value="InterPro"/>
</dbReference>
<name>A0AA41NGA9_SCICA</name>
<dbReference type="GO" id="GO:0006739">
    <property type="term" value="P:NADP+ metabolic process"/>
    <property type="evidence" value="ECO:0007669"/>
    <property type="project" value="TreeGrafter"/>
</dbReference>
<dbReference type="InterPro" id="IPR024084">
    <property type="entry name" value="IsoPropMal-DH-like_dom"/>
</dbReference>
<dbReference type="Gene3D" id="2.60.20.10">
    <property type="entry name" value="Crystallins"/>
    <property type="match status" value="2"/>
</dbReference>
<dbReference type="Pfam" id="PF00180">
    <property type="entry name" value="Iso_dh"/>
    <property type="match status" value="1"/>
</dbReference>
<comment type="cofactor">
    <cofactor evidence="1">
        <name>Mn(2+)</name>
        <dbReference type="ChEBI" id="CHEBI:29035"/>
    </cofactor>
</comment>
<dbReference type="GO" id="GO:0006102">
    <property type="term" value="P:isocitrate metabolic process"/>
    <property type="evidence" value="ECO:0007669"/>
    <property type="project" value="InterPro"/>
</dbReference>
<dbReference type="PANTHER" id="PTHR11822">
    <property type="entry name" value="NADP-SPECIFIC ISOCITRATE DEHYDROGENASE"/>
    <property type="match status" value="1"/>
</dbReference>
<dbReference type="PROSITE" id="PS00470">
    <property type="entry name" value="IDH_IMDH"/>
    <property type="match status" value="1"/>
</dbReference>
<dbReference type="PANTHER" id="PTHR11822:SF21">
    <property type="entry name" value="ISOCITRATE DEHYDROGENASE [NADP], MITOCHONDRIAL"/>
    <property type="match status" value="1"/>
</dbReference>
<protein>
    <recommendedName>
        <fullName evidence="7">isocitrate dehydrogenase (NADP(+))</fullName>
        <ecNumber evidence="7">1.1.1.42</ecNumber>
    </recommendedName>
    <alternativeName>
        <fullName evidence="17">NADP(+)-specific ICDH</fullName>
    </alternativeName>
    <alternativeName>
        <fullName evidence="18">Oxalosuccinate decarboxylase</fullName>
    </alternativeName>
</protein>
<dbReference type="Pfam" id="PF17718">
    <property type="entry name" value="DUF5563"/>
    <property type="match status" value="1"/>
</dbReference>
<dbReference type="GO" id="GO:0006097">
    <property type="term" value="P:glyoxylate cycle"/>
    <property type="evidence" value="ECO:0007669"/>
    <property type="project" value="UniProtKB-KW"/>
</dbReference>
<keyword evidence="11" id="KW-0479">Metal-binding</keyword>
<dbReference type="FunFam" id="3.40.718.10:FF:000002">
    <property type="entry name" value="Isocitrate dehydrogenase [NADP]"/>
    <property type="match status" value="1"/>
</dbReference>
<evidence type="ECO:0000256" key="7">
    <source>
        <dbReference type="ARBA" id="ARBA00013013"/>
    </source>
</evidence>
<dbReference type="FunFam" id="2.60.20.10:FF:000003">
    <property type="entry name" value="Crystallin gamma S"/>
    <property type="match status" value="1"/>
</dbReference>
<evidence type="ECO:0000256" key="10">
    <source>
        <dbReference type="ARBA" id="ARBA00022613"/>
    </source>
</evidence>
<dbReference type="SMART" id="SM01329">
    <property type="entry name" value="Iso_dh"/>
    <property type="match status" value="1"/>
</dbReference>
<dbReference type="PROSITE" id="PS50915">
    <property type="entry name" value="CRYSTALLIN_BETA_GAMMA"/>
    <property type="match status" value="3"/>
</dbReference>
<evidence type="ECO:0000256" key="18">
    <source>
        <dbReference type="ARBA" id="ARBA00031098"/>
    </source>
</evidence>
<dbReference type="GO" id="GO:0005829">
    <property type="term" value="C:cytosol"/>
    <property type="evidence" value="ECO:0007669"/>
    <property type="project" value="TreeGrafter"/>
</dbReference>
<feature type="region of interest" description="Disordered" evidence="19">
    <location>
        <begin position="47"/>
        <end position="69"/>
    </location>
</feature>
<feature type="domain" description="Beta/gamma crystallin 'Greek key'" evidence="20">
    <location>
        <begin position="560"/>
        <end position="598"/>
    </location>
</feature>
<keyword evidence="14" id="KW-0521">NADP</keyword>
<keyword evidence="13" id="KW-0460">Magnesium</keyword>
<gene>
    <name evidence="21" type="ORF">SUZIE_204825</name>
</gene>
<dbReference type="GO" id="GO:0005777">
    <property type="term" value="C:peroxisome"/>
    <property type="evidence" value="ECO:0007669"/>
    <property type="project" value="TreeGrafter"/>
</dbReference>
<comment type="subunit">
    <text evidence="6">Homodimer.</text>
</comment>
<evidence type="ECO:0000256" key="17">
    <source>
        <dbReference type="ARBA" id="ARBA00029990"/>
    </source>
</evidence>
<feature type="domain" description="Beta/gamma crystallin 'Greek key'" evidence="20">
    <location>
        <begin position="687"/>
        <end position="729"/>
    </location>
</feature>
<evidence type="ECO:0000256" key="19">
    <source>
        <dbReference type="SAM" id="MobiDB-lite"/>
    </source>
</evidence>
<dbReference type="AlphaFoldDB" id="A0AA41NGA9"/>
<dbReference type="InterPro" id="IPR001064">
    <property type="entry name" value="Beta/gamma_crystallin"/>
</dbReference>
<keyword evidence="22" id="KW-1185">Reference proteome</keyword>
<dbReference type="EC" id="1.1.1.42" evidence="7"/>
<evidence type="ECO:0000256" key="11">
    <source>
        <dbReference type="ARBA" id="ARBA00022723"/>
    </source>
</evidence>
<evidence type="ECO:0000256" key="6">
    <source>
        <dbReference type="ARBA" id="ARBA00011738"/>
    </source>
</evidence>
<evidence type="ECO:0000256" key="12">
    <source>
        <dbReference type="ARBA" id="ARBA00022737"/>
    </source>
</evidence>
<keyword evidence="15" id="KW-0560">Oxidoreductase</keyword>
<reference evidence="21" key="1">
    <citation type="submission" date="2020-03" db="EMBL/GenBank/DDBJ databases">
        <title>Studies in the Genomics of Life Span.</title>
        <authorList>
            <person name="Glass D."/>
        </authorList>
    </citation>
    <scope>NUCLEOTIDE SEQUENCE</scope>
    <source>
        <strain evidence="21">SUZIE</strain>
        <tissue evidence="21">Muscle</tissue>
    </source>
</reference>
<evidence type="ECO:0000256" key="15">
    <source>
        <dbReference type="ARBA" id="ARBA00023002"/>
    </source>
</evidence>
<dbReference type="NCBIfam" id="NF006156">
    <property type="entry name" value="PRK08299.1"/>
    <property type="match status" value="1"/>
</dbReference>
<dbReference type="GO" id="GO:0005739">
    <property type="term" value="C:mitochondrion"/>
    <property type="evidence" value="ECO:0007669"/>
    <property type="project" value="TreeGrafter"/>
</dbReference>
<dbReference type="Proteomes" id="UP001166674">
    <property type="component" value="Unassembled WGS sequence"/>
</dbReference>
<evidence type="ECO:0000256" key="3">
    <source>
        <dbReference type="ARBA" id="ARBA00003689"/>
    </source>
</evidence>
<comment type="function">
    <text evidence="3">Crystallins are the dominant structural components of the vertebrate eye lens.</text>
</comment>
<dbReference type="InterPro" id="IPR019818">
    <property type="entry name" value="IsoCit/isopropylmalate_DH_CS"/>
</dbReference>
<accession>A0AA41NGA9</accession>
<evidence type="ECO:0000259" key="20">
    <source>
        <dbReference type="PROSITE" id="PS50915"/>
    </source>
</evidence>
<dbReference type="GO" id="GO:0001654">
    <property type="term" value="P:eye development"/>
    <property type="evidence" value="ECO:0007669"/>
    <property type="project" value="UniProtKB-ARBA"/>
</dbReference>
<proteinExistence type="inferred from homology"/>
<dbReference type="SMART" id="SM00247">
    <property type="entry name" value="XTALbg"/>
    <property type="match status" value="2"/>
</dbReference>
<dbReference type="GO" id="GO:0000287">
    <property type="term" value="F:magnesium ion binding"/>
    <property type="evidence" value="ECO:0007669"/>
    <property type="project" value="InterPro"/>
</dbReference>
<dbReference type="InterPro" id="IPR011024">
    <property type="entry name" value="G_crystallin-like"/>
</dbReference>
<dbReference type="GO" id="GO:0005212">
    <property type="term" value="F:structural constituent of eye lens"/>
    <property type="evidence" value="ECO:0007669"/>
    <property type="project" value="UniProtKB-KW"/>
</dbReference>
<evidence type="ECO:0000256" key="2">
    <source>
        <dbReference type="ARBA" id="ARBA00001946"/>
    </source>
</evidence>
<evidence type="ECO:0000256" key="1">
    <source>
        <dbReference type="ARBA" id="ARBA00001936"/>
    </source>
</evidence>
<keyword evidence="9" id="KW-0816">Tricarboxylic acid cycle</keyword>
<evidence type="ECO:0000256" key="5">
    <source>
        <dbReference type="ARBA" id="ARBA00009646"/>
    </source>
</evidence>
<dbReference type="GO" id="GO:0004450">
    <property type="term" value="F:isocitrate dehydrogenase (NADP+) activity"/>
    <property type="evidence" value="ECO:0007669"/>
    <property type="project" value="UniProtKB-EC"/>
</dbReference>
<evidence type="ECO:0000256" key="13">
    <source>
        <dbReference type="ARBA" id="ARBA00022842"/>
    </source>
</evidence>
<keyword evidence="10" id="KW-0273">Eye lens protein</keyword>
<evidence type="ECO:0000256" key="4">
    <source>
        <dbReference type="ARBA" id="ARBA00007769"/>
    </source>
</evidence>
<keyword evidence="12" id="KW-0677">Repeat</keyword>
<evidence type="ECO:0000256" key="14">
    <source>
        <dbReference type="ARBA" id="ARBA00022857"/>
    </source>
</evidence>
<dbReference type="SUPFAM" id="SSF53659">
    <property type="entry name" value="Isocitrate/Isopropylmalate dehydrogenase-like"/>
    <property type="match status" value="1"/>
</dbReference>
<dbReference type="PRINTS" id="PR01367">
    <property type="entry name" value="BGCRYSTALLIN"/>
</dbReference>
<comment type="similarity">
    <text evidence="5">Belongs to the beta/gamma-crystallin family.</text>
</comment>
<dbReference type="FunFam" id="2.60.20.10:FF:000001">
    <property type="entry name" value="Crystallin gamma S"/>
    <property type="match status" value="1"/>
</dbReference>
<sequence length="732" mass="82969">MRQRREGDPPGCQAGCSAPVCLYCRPENTLHSAQDCYLALGAAAPARPARRPAGPGPAQPGESAGGHWRLGRGSGSYDLGIENRDATNDQVTKDAAEAIKKYNVGIKCATITPDEKRVEEFKLKQMWKSPNGTIRNILGGTVFREAIICKNIPRLVSGWIKPIIIGRHAYGDQYRATDFVVPGPGKVEITYTPSDGTQKMTYLVHNFEVGGGVAMGMYNEDKSIEDFAHSSFQMALSKGWPLYLSTKNTILKKYDGRFKDIFQEIYDKQYKSQFEAQKIWYEHRLIDDMVAQAMKSEGGFIWACKNYDGDVQSDSVAQGYGSLGMMTSVLVCPDGKTVEAEAAHGTVTRHYRMYQKGQETSTNPIASIFAWTRGLAHRAKLDNNNDLGIFAKALEEVCIETIEAGFMTKDLAACIKGLPKLLELFKHIQDDAMADFNTTDIAGHIIASSGRNIERRTKVSLWNTAATQAPRTSAVFRSAEAHYDLAISVALQWLDHSEDLTWLKWEEVKMPLHGRPRYPNHREREAMILSSYAGILMNSIPIEEVFKIYGADSSANSGITKITFYEDRGFQGRCYECSSDHSNLQPYFSRCNSIRVDSGCWMLYERPNYQGYQYFLRRGDYPDYQQWMGFSDSIRSCRAIPYTSSHRIRLYERDDYRGLVSELTEDCSCIHDRYRLNEIYSVHVLEGCWVLYEMPNYRGRQYLLRPGDYRRYHDWGAVDAKVGSLRRVIDLY</sequence>
<evidence type="ECO:0000256" key="8">
    <source>
        <dbReference type="ARBA" id="ARBA00022435"/>
    </source>
</evidence>
<comment type="cofactor">
    <cofactor evidence="2">
        <name>Mg(2+)</name>
        <dbReference type="ChEBI" id="CHEBI:18420"/>
    </cofactor>
</comment>
<keyword evidence="8" id="KW-0329">Glyoxylate bypass</keyword>
<feature type="domain" description="Beta/gamma crystallin 'Greek key'" evidence="20">
    <location>
        <begin position="599"/>
        <end position="641"/>
    </location>
</feature>
<comment type="similarity">
    <text evidence="4">Belongs to the isocitrate and isopropylmalate dehydrogenases family.</text>
</comment>
<comment type="caution">
    <text evidence="21">The sequence shown here is derived from an EMBL/GenBank/DDBJ whole genome shotgun (WGS) entry which is preliminary data.</text>
</comment>
<dbReference type="InterPro" id="IPR004790">
    <property type="entry name" value="Isocitrate_DH_NADP"/>
</dbReference>
<dbReference type="InterPro" id="IPR038776">
    <property type="entry name" value="C2orf80"/>
</dbReference>
<evidence type="ECO:0000313" key="22">
    <source>
        <dbReference type="Proteomes" id="UP001166674"/>
    </source>
</evidence>
<evidence type="ECO:0000256" key="16">
    <source>
        <dbReference type="ARBA" id="ARBA00023211"/>
    </source>
</evidence>
<evidence type="ECO:0000256" key="9">
    <source>
        <dbReference type="ARBA" id="ARBA00022532"/>
    </source>
</evidence>